<name>A0A392QUB1_9FABA</name>
<feature type="non-terminal residue" evidence="2">
    <location>
        <position position="139"/>
    </location>
</feature>
<evidence type="ECO:0000256" key="1">
    <source>
        <dbReference type="SAM" id="MobiDB-lite"/>
    </source>
</evidence>
<feature type="non-terminal residue" evidence="2">
    <location>
        <position position="1"/>
    </location>
</feature>
<accession>A0A392QUB1</accession>
<dbReference type="EMBL" id="LXQA010159269">
    <property type="protein sequence ID" value="MCI27434.1"/>
    <property type="molecule type" value="Genomic_DNA"/>
</dbReference>
<feature type="compositionally biased region" description="Basic and acidic residues" evidence="1">
    <location>
        <begin position="22"/>
        <end position="35"/>
    </location>
</feature>
<dbReference type="AlphaFoldDB" id="A0A392QUB1"/>
<feature type="region of interest" description="Disordered" evidence="1">
    <location>
        <begin position="1"/>
        <end position="37"/>
    </location>
</feature>
<proteinExistence type="predicted"/>
<protein>
    <submittedName>
        <fullName evidence="2">Uncharacterized protein</fullName>
    </submittedName>
</protein>
<comment type="caution">
    <text evidence="2">The sequence shown here is derived from an EMBL/GenBank/DDBJ whole genome shotgun (WGS) entry which is preliminary data.</text>
</comment>
<feature type="compositionally biased region" description="Low complexity" evidence="1">
    <location>
        <begin position="1"/>
        <end position="21"/>
    </location>
</feature>
<sequence>VLSQSGPENSSSPGSGRGCSSEPKETPQKRPRQDDSVVDLTASEAKFVLPNCFGARGFFEKFPPDHTEVEDDIDVVDMLIRVRLPVVSPEQGRFLKSGRNGCPHNFAREGAATILVVTTMWRAMTRTIVARGRWVAMPV</sequence>
<evidence type="ECO:0000313" key="2">
    <source>
        <dbReference type="EMBL" id="MCI27434.1"/>
    </source>
</evidence>
<evidence type="ECO:0000313" key="3">
    <source>
        <dbReference type="Proteomes" id="UP000265520"/>
    </source>
</evidence>
<organism evidence="2 3">
    <name type="scientific">Trifolium medium</name>
    <dbReference type="NCBI Taxonomy" id="97028"/>
    <lineage>
        <taxon>Eukaryota</taxon>
        <taxon>Viridiplantae</taxon>
        <taxon>Streptophyta</taxon>
        <taxon>Embryophyta</taxon>
        <taxon>Tracheophyta</taxon>
        <taxon>Spermatophyta</taxon>
        <taxon>Magnoliopsida</taxon>
        <taxon>eudicotyledons</taxon>
        <taxon>Gunneridae</taxon>
        <taxon>Pentapetalae</taxon>
        <taxon>rosids</taxon>
        <taxon>fabids</taxon>
        <taxon>Fabales</taxon>
        <taxon>Fabaceae</taxon>
        <taxon>Papilionoideae</taxon>
        <taxon>50 kb inversion clade</taxon>
        <taxon>NPAAA clade</taxon>
        <taxon>Hologalegina</taxon>
        <taxon>IRL clade</taxon>
        <taxon>Trifolieae</taxon>
        <taxon>Trifolium</taxon>
    </lineage>
</organism>
<dbReference type="Proteomes" id="UP000265520">
    <property type="component" value="Unassembled WGS sequence"/>
</dbReference>
<keyword evidence="3" id="KW-1185">Reference proteome</keyword>
<reference evidence="2 3" key="1">
    <citation type="journal article" date="2018" name="Front. Plant Sci.">
        <title>Red Clover (Trifolium pratense) and Zigzag Clover (T. medium) - A Picture of Genomic Similarities and Differences.</title>
        <authorList>
            <person name="Dluhosova J."/>
            <person name="Istvanek J."/>
            <person name="Nedelnik J."/>
            <person name="Repkova J."/>
        </authorList>
    </citation>
    <scope>NUCLEOTIDE SEQUENCE [LARGE SCALE GENOMIC DNA]</scope>
    <source>
        <strain evidence="3">cv. 10/8</strain>
        <tissue evidence="2">Leaf</tissue>
    </source>
</reference>